<comment type="caution">
    <text evidence="3">The sequence shown here is derived from an EMBL/GenBank/DDBJ whole genome shotgun (WGS) entry which is preliminary data.</text>
</comment>
<organism evidence="3 4">
    <name type="scientific">Actinomadura rayongensis</name>
    <dbReference type="NCBI Taxonomy" id="1429076"/>
    <lineage>
        <taxon>Bacteria</taxon>
        <taxon>Bacillati</taxon>
        <taxon>Actinomycetota</taxon>
        <taxon>Actinomycetes</taxon>
        <taxon>Streptosporangiales</taxon>
        <taxon>Thermomonosporaceae</taxon>
        <taxon>Actinomadura</taxon>
    </lineage>
</organism>
<name>A0A6I4W7U5_9ACTN</name>
<dbReference type="RefSeq" id="WP_161102572.1">
    <property type="nucleotide sequence ID" value="NZ_JBHLYI010000013.1"/>
</dbReference>
<dbReference type="AlphaFoldDB" id="A0A6I4W7U5"/>
<proteinExistence type="predicted"/>
<reference evidence="3 4" key="1">
    <citation type="submission" date="2019-12" db="EMBL/GenBank/DDBJ databases">
        <title>Nocardia macrotermitis sp. nov. and Nocardia aurantia sp. nov., isolated from the gut of the fungus growing-termite Macrotermes natalensis.</title>
        <authorList>
            <person name="Christine B."/>
            <person name="Rene B."/>
        </authorList>
    </citation>
    <scope>NUCLEOTIDE SEQUENCE [LARGE SCALE GENOMIC DNA]</scope>
    <source>
        <strain evidence="3 4">DSM 102126</strain>
    </source>
</reference>
<feature type="coiled-coil region" evidence="1">
    <location>
        <begin position="29"/>
        <end position="56"/>
    </location>
</feature>
<evidence type="ECO:0000256" key="1">
    <source>
        <dbReference type="SAM" id="Coils"/>
    </source>
</evidence>
<evidence type="ECO:0000313" key="4">
    <source>
        <dbReference type="Proteomes" id="UP000431901"/>
    </source>
</evidence>
<protein>
    <submittedName>
        <fullName evidence="3">Uncharacterized protein</fullName>
    </submittedName>
</protein>
<feature type="region of interest" description="Disordered" evidence="2">
    <location>
        <begin position="1"/>
        <end position="25"/>
    </location>
</feature>
<evidence type="ECO:0000313" key="3">
    <source>
        <dbReference type="EMBL" id="MXQ64325.1"/>
    </source>
</evidence>
<accession>A0A6I4W7U5</accession>
<keyword evidence="4" id="KW-1185">Reference proteome</keyword>
<dbReference type="EMBL" id="WUTW01000002">
    <property type="protein sequence ID" value="MXQ64325.1"/>
    <property type="molecule type" value="Genomic_DNA"/>
</dbReference>
<sequence>MDLNKEGRNPMAPPEKPPARAGGSVLARRNEIRKVAKEMDADLANLRAALALLKAMPPGQVGAWDVAHQFGQKLGTAHAGMIAALDAYCATYEATKIKLEQTAANLDQAELLSTAAVQTTGSDDRPPAHVKPW</sequence>
<dbReference type="Proteomes" id="UP000431901">
    <property type="component" value="Unassembled WGS sequence"/>
</dbReference>
<gene>
    <name evidence="3" type="ORF">GQ466_09775</name>
</gene>
<evidence type="ECO:0000256" key="2">
    <source>
        <dbReference type="SAM" id="MobiDB-lite"/>
    </source>
</evidence>
<keyword evidence="1" id="KW-0175">Coiled coil</keyword>